<name>A0A1M7YD51_9BACT</name>
<accession>A0A1M7YD51</accession>
<evidence type="ECO:0000256" key="1">
    <source>
        <dbReference type="SAM" id="SignalP"/>
    </source>
</evidence>
<protein>
    <submittedName>
        <fullName evidence="2">Periplasmic nitrate reductase subunit NapB</fullName>
    </submittedName>
</protein>
<keyword evidence="1" id="KW-0732">Signal</keyword>
<feature type="chain" id="PRO_5012658477" evidence="1">
    <location>
        <begin position="33"/>
        <end position="217"/>
    </location>
</feature>
<keyword evidence="3" id="KW-1185">Reference proteome</keyword>
<evidence type="ECO:0000313" key="3">
    <source>
        <dbReference type="Proteomes" id="UP000184603"/>
    </source>
</evidence>
<proteinExistence type="predicted"/>
<feature type="signal peptide" evidence="1">
    <location>
        <begin position="1"/>
        <end position="32"/>
    </location>
</feature>
<dbReference type="InterPro" id="IPR005591">
    <property type="entry name" value="NapB"/>
</dbReference>
<dbReference type="OrthoDB" id="269685at2"/>
<dbReference type="RefSeq" id="WP_073614899.1">
    <property type="nucleotide sequence ID" value="NZ_FRFE01000018.1"/>
</dbReference>
<organism evidence="2 3">
    <name type="scientific">Desulfopila aestuarii DSM 18488</name>
    <dbReference type="NCBI Taxonomy" id="1121416"/>
    <lineage>
        <taxon>Bacteria</taxon>
        <taxon>Pseudomonadati</taxon>
        <taxon>Thermodesulfobacteriota</taxon>
        <taxon>Desulfobulbia</taxon>
        <taxon>Desulfobulbales</taxon>
        <taxon>Desulfocapsaceae</taxon>
        <taxon>Desulfopila</taxon>
    </lineage>
</organism>
<sequence>MKRTDRKGKLATCVAILGFVGLSISSAPGAFAESPSPANYDNQGYKIFAAQRATPETNLTANSVNRNLATFYALRQYPGSPPRIPHEVDLTFSGNETDCLSCHAKGGYSPEFGKFAPVTPHPENVLCYQCHAQVTTTDLFVETNWQSINPPKLGLSFLSTSPPPIPHNLQMRENCIACHTGPAAVAEIRIEHAGRGDCRQCHATVVQTAPLKVFERK</sequence>
<reference evidence="2 3" key="1">
    <citation type="submission" date="2016-12" db="EMBL/GenBank/DDBJ databases">
        <authorList>
            <person name="Song W.-J."/>
            <person name="Kurnit D.M."/>
        </authorList>
    </citation>
    <scope>NUCLEOTIDE SEQUENCE [LARGE SCALE GENOMIC DNA]</scope>
    <source>
        <strain evidence="2 3">DSM 18488</strain>
    </source>
</reference>
<evidence type="ECO:0000313" key="2">
    <source>
        <dbReference type="EMBL" id="SHO50438.1"/>
    </source>
</evidence>
<dbReference type="InterPro" id="IPR036280">
    <property type="entry name" value="Multihaem_cyt_sf"/>
</dbReference>
<dbReference type="Gene3D" id="3.90.10.10">
    <property type="entry name" value="Cytochrome C3"/>
    <property type="match status" value="1"/>
</dbReference>
<dbReference type="AlphaFoldDB" id="A0A1M7YD51"/>
<dbReference type="Pfam" id="PF03892">
    <property type="entry name" value="NapB"/>
    <property type="match status" value="1"/>
</dbReference>
<gene>
    <name evidence="2" type="ORF">SAMN02745220_03444</name>
</gene>
<dbReference type="SUPFAM" id="SSF48695">
    <property type="entry name" value="Multiheme cytochromes"/>
    <property type="match status" value="1"/>
</dbReference>
<dbReference type="EMBL" id="FRFE01000018">
    <property type="protein sequence ID" value="SHO50438.1"/>
    <property type="molecule type" value="Genomic_DNA"/>
</dbReference>
<dbReference type="GO" id="GO:0009061">
    <property type="term" value="P:anaerobic respiration"/>
    <property type="evidence" value="ECO:0007669"/>
    <property type="project" value="InterPro"/>
</dbReference>
<dbReference type="Proteomes" id="UP000184603">
    <property type="component" value="Unassembled WGS sequence"/>
</dbReference>
<dbReference type="STRING" id="1121416.SAMN02745220_03444"/>